<evidence type="ECO:0008006" key="3">
    <source>
        <dbReference type="Google" id="ProtNLM"/>
    </source>
</evidence>
<dbReference type="InterPro" id="IPR036520">
    <property type="entry name" value="UPF0759_sf"/>
</dbReference>
<proteinExistence type="predicted"/>
<dbReference type="PANTHER" id="PTHR30348:SF13">
    <property type="entry name" value="UPF0759 PROTEIN YUNF"/>
    <property type="match status" value="1"/>
</dbReference>
<comment type="caution">
    <text evidence="1">The sequence shown here is derived from an EMBL/GenBank/DDBJ whole genome shotgun (WGS) entry which is preliminary data.</text>
</comment>
<dbReference type="SUPFAM" id="SSF117396">
    <property type="entry name" value="TM1631-like"/>
    <property type="match status" value="1"/>
</dbReference>
<gene>
    <name evidence="1" type="ORF">FC36_GL001262</name>
</gene>
<evidence type="ECO:0000313" key="1">
    <source>
        <dbReference type="EMBL" id="KRL82037.1"/>
    </source>
</evidence>
<reference evidence="1 2" key="1">
    <citation type="journal article" date="2015" name="Genome Announc.">
        <title>Expanding the biotechnology potential of lactobacilli through comparative genomics of 213 strains and associated genera.</title>
        <authorList>
            <person name="Sun Z."/>
            <person name="Harris H.M."/>
            <person name="McCann A."/>
            <person name="Guo C."/>
            <person name="Argimon S."/>
            <person name="Zhang W."/>
            <person name="Yang X."/>
            <person name="Jeffery I.B."/>
            <person name="Cooney J.C."/>
            <person name="Kagawa T.F."/>
            <person name="Liu W."/>
            <person name="Song Y."/>
            <person name="Salvetti E."/>
            <person name="Wrobel A."/>
            <person name="Rasinkangas P."/>
            <person name="Parkhill J."/>
            <person name="Rea M.C."/>
            <person name="O'Sullivan O."/>
            <person name="Ritari J."/>
            <person name="Douillard F.P."/>
            <person name="Paul Ross R."/>
            <person name="Yang R."/>
            <person name="Briner A.E."/>
            <person name="Felis G.E."/>
            <person name="de Vos W.M."/>
            <person name="Barrangou R."/>
            <person name="Klaenhammer T.R."/>
            <person name="Caufield P.W."/>
            <person name="Cui Y."/>
            <person name="Zhang H."/>
            <person name="O'Toole P.W."/>
        </authorList>
    </citation>
    <scope>NUCLEOTIDE SEQUENCE [LARGE SCALE GENOMIC DNA]</scope>
    <source>
        <strain evidence="1 2">DSM 15833</strain>
    </source>
</reference>
<organism evidence="1 2">
    <name type="scientific">Ligilactobacillus equi DSM 15833 = JCM 10991</name>
    <dbReference type="NCBI Taxonomy" id="1423740"/>
    <lineage>
        <taxon>Bacteria</taxon>
        <taxon>Bacillati</taxon>
        <taxon>Bacillota</taxon>
        <taxon>Bacilli</taxon>
        <taxon>Lactobacillales</taxon>
        <taxon>Lactobacillaceae</taxon>
        <taxon>Ligilactobacillus</taxon>
    </lineage>
</organism>
<dbReference type="STRING" id="1423740.FC36_GL001262"/>
<name>A0A0R1TUE5_9LACO</name>
<dbReference type="Proteomes" id="UP000051048">
    <property type="component" value="Unassembled WGS sequence"/>
</dbReference>
<dbReference type="EMBL" id="AZFH01000027">
    <property type="protein sequence ID" value="KRL82037.1"/>
    <property type="molecule type" value="Genomic_DNA"/>
</dbReference>
<dbReference type="OrthoDB" id="9780310at2"/>
<dbReference type="RefSeq" id="WP_023859684.1">
    <property type="nucleotide sequence ID" value="NZ_AZFH01000027.1"/>
</dbReference>
<protein>
    <recommendedName>
        <fullName evidence="3">DUF72 domain-containing protein</fullName>
    </recommendedName>
</protein>
<dbReference type="AlphaFoldDB" id="A0A0R1TUE5"/>
<dbReference type="Pfam" id="PF01904">
    <property type="entry name" value="DUF72"/>
    <property type="match status" value="1"/>
</dbReference>
<dbReference type="Gene3D" id="3.20.20.410">
    <property type="entry name" value="Protein of unknown function UPF0759"/>
    <property type="match status" value="1"/>
</dbReference>
<evidence type="ECO:0000313" key="2">
    <source>
        <dbReference type="Proteomes" id="UP000051048"/>
    </source>
</evidence>
<dbReference type="InterPro" id="IPR002763">
    <property type="entry name" value="DUF72"/>
</dbReference>
<sequence>MITLGLTTWSEHQSLLGQVKPLELSQYAAFFPVVEVDTFFYALPAKETIQAWQAQVPTSFQFITKVPKIITGHQREVSSQAIKKSIVAYQEVLAPLKATKQVKAVLLQFPPYFHPQAKSWHYLRYLRQALGDLPLALELRHQSWYHGEMATRLVDFCRQQGFILVSAQESQTSGNSVPFNLEVTSSDLAILRLHGLNKAGWQNQGPDWRNQRTLYRYSPAEIKSLAQQVQNLTSKVREVCVIFNNNSGGDAADNALMLQKELGVEFANLAPMPPRQLDLF</sequence>
<dbReference type="PANTHER" id="PTHR30348">
    <property type="entry name" value="UNCHARACTERIZED PROTEIN YECE"/>
    <property type="match status" value="1"/>
</dbReference>
<dbReference type="PATRIC" id="fig|1423740.3.peg.1361"/>
<accession>A0A0R1TUE5</accession>